<evidence type="ECO:0000313" key="1">
    <source>
        <dbReference type="EMBL" id="OGG49805.1"/>
    </source>
</evidence>
<organism evidence="1 2">
    <name type="scientific">Candidatus Kaiserbacteria bacterium RIFCSPHIGHO2_01_FULL_54_36</name>
    <dbReference type="NCBI Taxonomy" id="1798482"/>
    <lineage>
        <taxon>Bacteria</taxon>
        <taxon>Candidatus Kaiseribacteriota</taxon>
    </lineage>
</organism>
<comment type="caution">
    <text evidence="1">The sequence shown here is derived from an EMBL/GenBank/DDBJ whole genome shotgun (WGS) entry which is preliminary data.</text>
</comment>
<dbReference type="AlphaFoldDB" id="A0A1F6CKZ3"/>
<accession>A0A1F6CKZ3</accession>
<protein>
    <recommendedName>
        <fullName evidence="3">HTH arsR-type domain-containing protein</fullName>
    </recommendedName>
</protein>
<dbReference type="InterPro" id="IPR036388">
    <property type="entry name" value="WH-like_DNA-bd_sf"/>
</dbReference>
<evidence type="ECO:0000313" key="2">
    <source>
        <dbReference type="Proteomes" id="UP000178370"/>
    </source>
</evidence>
<sequence>MAKDDFLGTLLDNKNRALLLRVFFLNSSEMMTLAQLAKRTGVQPRKVAQEVRKLEKLRIIKRGRATIVLANGSQREVQAKQSSPTWKVDESFRHYRALSVFIHEVAPVKFDSIVGMLRKTGKLSTVILSGNFMGDSSRPADLIVAADTVNERRLDSAIRAIEPTFGREIRYAAFSTPEFRYRLTVQDRLLRDTLDFPHLVLLDRTRLL</sequence>
<dbReference type="Gene3D" id="1.10.10.10">
    <property type="entry name" value="Winged helix-like DNA-binding domain superfamily/Winged helix DNA-binding domain"/>
    <property type="match status" value="1"/>
</dbReference>
<proteinExistence type="predicted"/>
<dbReference type="STRING" id="1798482.A2763_03555"/>
<dbReference type="EMBL" id="MFKV01000027">
    <property type="protein sequence ID" value="OGG49805.1"/>
    <property type="molecule type" value="Genomic_DNA"/>
</dbReference>
<reference evidence="1 2" key="1">
    <citation type="journal article" date="2016" name="Nat. Commun.">
        <title>Thousands of microbial genomes shed light on interconnected biogeochemical processes in an aquifer system.</title>
        <authorList>
            <person name="Anantharaman K."/>
            <person name="Brown C.T."/>
            <person name="Hug L.A."/>
            <person name="Sharon I."/>
            <person name="Castelle C.J."/>
            <person name="Probst A.J."/>
            <person name="Thomas B.C."/>
            <person name="Singh A."/>
            <person name="Wilkins M.J."/>
            <person name="Karaoz U."/>
            <person name="Brodie E.L."/>
            <person name="Williams K.H."/>
            <person name="Hubbard S.S."/>
            <person name="Banfield J.F."/>
        </authorList>
    </citation>
    <scope>NUCLEOTIDE SEQUENCE [LARGE SCALE GENOMIC DNA]</scope>
</reference>
<gene>
    <name evidence="1" type="ORF">A2763_03555</name>
</gene>
<dbReference type="Proteomes" id="UP000178370">
    <property type="component" value="Unassembled WGS sequence"/>
</dbReference>
<name>A0A1F6CKZ3_9BACT</name>
<evidence type="ECO:0008006" key="3">
    <source>
        <dbReference type="Google" id="ProtNLM"/>
    </source>
</evidence>